<dbReference type="GO" id="GO:0004722">
    <property type="term" value="F:protein serine/threonine phosphatase activity"/>
    <property type="evidence" value="ECO:0007669"/>
    <property type="project" value="InterPro"/>
</dbReference>
<dbReference type="Proteomes" id="UP000316726">
    <property type="component" value="Chromosome 2"/>
</dbReference>
<name>A0A5B8MDK7_9CHLO</name>
<dbReference type="SMART" id="SM00332">
    <property type="entry name" value="PP2Cc"/>
    <property type="match status" value="1"/>
</dbReference>
<evidence type="ECO:0000259" key="2">
    <source>
        <dbReference type="PROSITE" id="PS51746"/>
    </source>
</evidence>
<dbReference type="PROSITE" id="PS50011">
    <property type="entry name" value="PROTEIN_KINASE_DOM"/>
    <property type="match status" value="1"/>
</dbReference>
<dbReference type="PROSITE" id="PS00108">
    <property type="entry name" value="PROTEIN_KINASE_ST"/>
    <property type="match status" value="1"/>
</dbReference>
<dbReference type="STRING" id="1764295.A0A5B8MDK7"/>
<dbReference type="Pfam" id="PF00069">
    <property type="entry name" value="Pkinase"/>
    <property type="match status" value="1"/>
</dbReference>
<dbReference type="InterPro" id="IPR001932">
    <property type="entry name" value="PPM-type_phosphatase-like_dom"/>
</dbReference>
<dbReference type="InterPro" id="IPR015655">
    <property type="entry name" value="PP2C"/>
</dbReference>
<dbReference type="GO" id="GO:0004672">
    <property type="term" value="F:protein kinase activity"/>
    <property type="evidence" value="ECO:0007669"/>
    <property type="project" value="InterPro"/>
</dbReference>
<dbReference type="GO" id="GO:0005524">
    <property type="term" value="F:ATP binding"/>
    <property type="evidence" value="ECO:0007669"/>
    <property type="project" value="InterPro"/>
</dbReference>
<dbReference type="OrthoDB" id="10264738at2759"/>
<evidence type="ECO:0000313" key="4">
    <source>
        <dbReference type="Proteomes" id="UP000316726"/>
    </source>
</evidence>
<keyword evidence="4" id="KW-1185">Reference proteome</keyword>
<feature type="domain" description="Protein kinase" evidence="1">
    <location>
        <begin position="28"/>
        <end position="337"/>
    </location>
</feature>
<reference evidence="3 4" key="1">
    <citation type="submission" date="2018-07" db="EMBL/GenBank/DDBJ databases">
        <title>The complete nuclear genome of the prasinophyte Chloropicon primus (CCMP1205).</title>
        <authorList>
            <person name="Pombert J.-F."/>
            <person name="Otis C."/>
            <person name="Turmel M."/>
            <person name="Lemieux C."/>
        </authorList>
    </citation>
    <scope>NUCLEOTIDE SEQUENCE [LARGE SCALE GENOMIC DNA]</scope>
    <source>
        <strain evidence="3 4">CCMP1205</strain>
    </source>
</reference>
<dbReference type="SUPFAM" id="SSF56112">
    <property type="entry name" value="Protein kinase-like (PK-like)"/>
    <property type="match status" value="1"/>
</dbReference>
<dbReference type="InterPro" id="IPR011009">
    <property type="entry name" value="Kinase-like_dom_sf"/>
</dbReference>
<organism evidence="3 4">
    <name type="scientific">Chloropicon primus</name>
    <dbReference type="NCBI Taxonomy" id="1764295"/>
    <lineage>
        <taxon>Eukaryota</taxon>
        <taxon>Viridiplantae</taxon>
        <taxon>Chlorophyta</taxon>
        <taxon>Chloropicophyceae</taxon>
        <taxon>Chloropicales</taxon>
        <taxon>Chloropicaceae</taxon>
        <taxon>Chloropicon</taxon>
    </lineage>
</organism>
<dbReference type="InterPro" id="IPR000719">
    <property type="entry name" value="Prot_kinase_dom"/>
</dbReference>
<dbReference type="Gene3D" id="1.10.510.10">
    <property type="entry name" value="Transferase(Phosphotransferase) domain 1"/>
    <property type="match status" value="1"/>
</dbReference>
<dbReference type="PROSITE" id="PS51746">
    <property type="entry name" value="PPM_2"/>
    <property type="match status" value="1"/>
</dbReference>
<dbReference type="SMART" id="SM00220">
    <property type="entry name" value="S_TKc"/>
    <property type="match status" value="1"/>
</dbReference>
<sequence>MAEETTRCFRGCCASRSVRLDVGMAEITGCSEVIAKGAASKVKRGLYRDVEVAVKFPSLPTTDDLNRFHKELGIHLEFTGRGRGCRHIVPLVGARAHPPHYVTLTPLARCNLAQLVHEAPGGGREGAGALGLLGLGLQIARGVESLHGRGYVHRDLKPANVLITADGEAQLTDFQLTEKESELVDLFSSSEARLSNSGKKPSGGFHKKLLVGTLEYMAPEILTKTSHTRESDVYSLGILLNELFTGVFPFSDCSKERPGCHTVLELGYGHQELKAAVVSEGLRPTMLEAKKGSEEGDEEEAQLVSRLNGLLAACWSLNAQERPAIGEVCATLESILFDYSGTASGAGSVEGSGSEATAVLMDLDVEQEGVVDGRPLGGTAIDEDLVLGSRGEEDSRIAESLCFSGGALKLNAGSFQTIGGRDSQEDRIVQSSPSPYFEGLGVHLLAVFDGHRGSEASEYCARHVEKVLTRCLREAALGKSGDSLDSKKGLPRQALERAFQVLDESFFEAHEGCNAGATSLVCLVCESKVFVANCGDCRCIVGGPAGVRELSRDHTTASEGERERVMASKGGALRFQVDAWRIGSCGLQVTRSIGDADVKPLGVISVPEVVEHDLREGDDFICLASDGLWDVVSSEEVAGMVRDTVKNPSMVAQRLGLEACSRGSRDNISVLVAFTKQGLGSHEKIFEGGREKHGFTQTFYGSR</sequence>
<dbReference type="Pfam" id="PF00481">
    <property type="entry name" value="PP2C"/>
    <property type="match status" value="1"/>
</dbReference>
<dbReference type="InterPro" id="IPR008271">
    <property type="entry name" value="Ser/Thr_kinase_AS"/>
</dbReference>
<dbReference type="SMART" id="SM00331">
    <property type="entry name" value="PP2C_SIG"/>
    <property type="match status" value="1"/>
</dbReference>
<accession>A0A5B8MDK7</accession>
<evidence type="ECO:0000313" key="3">
    <source>
        <dbReference type="EMBL" id="QDZ18678.1"/>
    </source>
</evidence>
<protein>
    <submittedName>
        <fullName evidence="3">Protein serine/threonine phosphatase 2C</fullName>
    </submittedName>
</protein>
<dbReference type="PANTHER" id="PTHR47992">
    <property type="entry name" value="PROTEIN PHOSPHATASE"/>
    <property type="match status" value="1"/>
</dbReference>
<dbReference type="CDD" id="cd00143">
    <property type="entry name" value="PP2Cc"/>
    <property type="match status" value="1"/>
</dbReference>
<dbReference type="AlphaFoldDB" id="A0A5B8MDK7"/>
<dbReference type="EMBL" id="CP031035">
    <property type="protein sequence ID" value="QDZ18678.1"/>
    <property type="molecule type" value="Genomic_DNA"/>
</dbReference>
<dbReference type="Gene3D" id="3.60.40.10">
    <property type="entry name" value="PPM-type phosphatase domain"/>
    <property type="match status" value="1"/>
</dbReference>
<dbReference type="SUPFAM" id="SSF81606">
    <property type="entry name" value="PP2C-like"/>
    <property type="match status" value="1"/>
</dbReference>
<dbReference type="InterPro" id="IPR036457">
    <property type="entry name" value="PPM-type-like_dom_sf"/>
</dbReference>
<evidence type="ECO:0000259" key="1">
    <source>
        <dbReference type="PROSITE" id="PS50011"/>
    </source>
</evidence>
<gene>
    <name evidence="3" type="ORF">A3770_02p11960</name>
</gene>
<proteinExistence type="predicted"/>
<feature type="domain" description="PPM-type phosphatase" evidence="2">
    <location>
        <begin position="411"/>
        <end position="675"/>
    </location>
</feature>